<dbReference type="STRING" id="6573.A0A210QIL5"/>
<dbReference type="OrthoDB" id="6160039at2759"/>
<sequence length="934" mass="107599">MDSLKGINVQALGNWCLIPGKRKTTEQNDRGTDVLVPCHKGYVLLNNSSFQDEVLRQVLVSLNIPTPHRECTFSQTLGDMVASQQDPVRLVQCLHYHRDNLKKLHIVQCKAILQHLSRLDNIDKLRGQSSIVNTIKDLPLFTTVNGTNVIIQKPLTEVYIVKEPWNLTKDGIDSWATKCGCTLLEENNFTSRLMSFLNCNHTISVPELYCRHILPQFHHLEQNHHLTHLTYVRHMLRDDPKCPFKYALRTLEFIYQEGNLKRADCFYSPRNRLCEKLCDQSMLPPYPFGNAEWNTLMLCAGMKETVSKDLFIKFAKQIQSNARSSGMTKDIREKSREIVKYLLDTEGFCKNAAFLETIKSIRFVEPYVVQQDYEEICPQFGCENLIQFCDSVPQSLSTLVWTNTPILPWYVHTNWIGLGILSEPPLLKVLHDTHNVCDSINKKIQDKKRKTEFKCACISESVINDLMTKIYEYLQEHCLGHSETKRMLSETPLVHIREEEICVNAKQVSIAFDGKKPIPPYLVEIPLYYGRYKELFQFVGTTDSVTLSQYSEVLLRIQAEVKSNILGPDHIRDVLTALRSIMTLLEENSLTDIERSMKEVDAIYLPTSEKRLAKSTDVVFVDKPKLRSRVMQNADPGILFMHSLKDCHKQENLILKLPENFKPRVLSSIVQECLLSSTNNTKQDMKVKQLGAFLVSSRFLNVIQKIGKFSDEEFQIYRQRLLRIQLVTLSEITTFLTVDGRQIPDTEALQECFYSVEKSEPTLYFVANDQGVRQWLQDVGQKLFGTLSDCLDNKIAPEKMRELVDYIDNPNRFKKYCDELLDEEENDEDESLAYFPGKLVPLGLHELLKNEITLLKVGDLVVYQRFDPLIDGVESDTSTRAEFIFSRIVQILPAASSNDWHEKYEVNVGQGIIDTVDRLRLYKVRYPETSTTTE</sequence>
<dbReference type="EMBL" id="NEDP02003507">
    <property type="protein sequence ID" value="OWF48526.1"/>
    <property type="molecule type" value="Genomic_DNA"/>
</dbReference>
<gene>
    <name evidence="1" type="ORF">KP79_PYT15532</name>
</gene>
<comment type="caution">
    <text evidence="1">The sequence shown here is derived from an EMBL/GenBank/DDBJ whole genome shotgun (WGS) entry which is preliminary data.</text>
</comment>
<dbReference type="Proteomes" id="UP000242188">
    <property type="component" value="Unassembled WGS sequence"/>
</dbReference>
<protein>
    <submittedName>
        <fullName evidence="1">Sacsin</fullName>
    </submittedName>
</protein>
<reference evidence="1 2" key="1">
    <citation type="journal article" date="2017" name="Nat. Ecol. Evol.">
        <title>Scallop genome provides insights into evolution of bilaterian karyotype and development.</title>
        <authorList>
            <person name="Wang S."/>
            <person name="Zhang J."/>
            <person name="Jiao W."/>
            <person name="Li J."/>
            <person name="Xun X."/>
            <person name="Sun Y."/>
            <person name="Guo X."/>
            <person name="Huan P."/>
            <person name="Dong B."/>
            <person name="Zhang L."/>
            <person name="Hu X."/>
            <person name="Sun X."/>
            <person name="Wang J."/>
            <person name="Zhao C."/>
            <person name="Wang Y."/>
            <person name="Wang D."/>
            <person name="Huang X."/>
            <person name="Wang R."/>
            <person name="Lv J."/>
            <person name="Li Y."/>
            <person name="Zhang Z."/>
            <person name="Liu B."/>
            <person name="Lu W."/>
            <person name="Hui Y."/>
            <person name="Liang J."/>
            <person name="Zhou Z."/>
            <person name="Hou R."/>
            <person name="Li X."/>
            <person name="Liu Y."/>
            <person name="Li H."/>
            <person name="Ning X."/>
            <person name="Lin Y."/>
            <person name="Zhao L."/>
            <person name="Xing Q."/>
            <person name="Dou J."/>
            <person name="Li Y."/>
            <person name="Mao J."/>
            <person name="Guo H."/>
            <person name="Dou H."/>
            <person name="Li T."/>
            <person name="Mu C."/>
            <person name="Jiang W."/>
            <person name="Fu Q."/>
            <person name="Fu X."/>
            <person name="Miao Y."/>
            <person name="Liu J."/>
            <person name="Yu Q."/>
            <person name="Li R."/>
            <person name="Liao H."/>
            <person name="Li X."/>
            <person name="Kong Y."/>
            <person name="Jiang Z."/>
            <person name="Chourrout D."/>
            <person name="Li R."/>
            <person name="Bao Z."/>
        </authorList>
    </citation>
    <scope>NUCLEOTIDE SEQUENCE [LARGE SCALE GENOMIC DNA]</scope>
    <source>
        <strain evidence="1 2">PY_sf001</strain>
    </source>
</reference>
<dbReference type="AlphaFoldDB" id="A0A210QIL5"/>
<proteinExistence type="predicted"/>
<dbReference type="PANTHER" id="PTHR15600:SF42">
    <property type="entry name" value="SACSIN"/>
    <property type="match status" value="1"/>
</dbReference>
<dbReference type="GO" id="GO:0030544">
    <property type="term" value="F:Hsp70 protein binding"/>
    <property type="evidence" value="ECO:0007669"/>
    <property type="project" value="TreeGrafter"/>
</dbReference>
<evidence type="ECO:0000313" key="1">
    <source>
        <dbReference type="EMBL" id="OWF48526.1"/>
    </source>
</evidence>
<organism evidence="1 2">
    <name type="scientific">Mizuhopecten yessoensis</name>
    <name type="common">Japanese scallop</name>
    <name type="synonym">Patinopecten yessoensis</name>
    <dbReference type="NCBI Taxonomy" id="6573"/>
    <lineage>
        <taxon>Eukaryota</taxon>
        <taxon>Metazoa</taxon>
        <taxon>Spiralia</taxon>
        <taxon>Lophotrochozoa</taxon>
        <taxon>Mollusca</taxon>
        <taxon>Bivalvia</taxon>
        <taxon>Autobranchia</taxon>
        <taxon>Pteriomorphia</taxon>
        <taxon>Pectinida</taxon>
        <taxon>Pectinoidea</taxon>
        <taxon>Pectinidae</taxon>
        <taxon>Mizuhopecten</taxon>
    </lineage>
</organism>
<dbReference type="InterPro" id="IPR052972">
    <property type="entry name" value="Sacsin_chaperone_reg"/>
</dbReference>
<evidence type="ECO:0000313" key="2">
    <source>
        <dbReference type="Proteomes" id="UP000242188"/>
    </source>
</evidence>
<keyword evidence="2" id="KW-1185">Reference proteome</keyword>
<accession>A0A210QIL5</accession>
<name>A0A210QIL5_MIZYE</name>
<dbReference type="PANTHER" id="PTHR15600">
    <property type="entry name" value="SACSIN"/>
    <property type="match status" value="1"/>
</dbReference>